<keyword evidence="3" id="KW-0445">Lipid transport</keyword>
<dbReference type="EMBL" id="CAJNOO010001360">
    <property type="protein sequence ID" value="CAF1141128.1"/>
    <property type="molecule type" value="Genomic_DNA"/>
</dbReference>
<accession>A0A814RZL3</accession>
<feature type="region of interest" description="Disordered" evidence="4">
    <location>
        <begin position="1"/>
        <end position="28"/>
    </location>
</feature>
<keyword evidence="3" id="KW-0813">Transport</keyword>
<name>A0A814RZL3_9BILA</name>
<keyword evidence="3" id="KW-0333">Golgi apparatus</keyword>
<dbReference type="GO" id="GO:0005829">
    <property type="term" value="C:cytosol"/>
    <property type="evidence" value="ECO:0007669"/>
    <property type="project" value="GOC"/>
</dbReference>
<keyword evidence="3" id="KW-0653">Protein transport</keyword>
<evidence type="ECO:0000313" key="5">
    <source>
        <dbReference type="EMBL" id="CAF1141128.1"/>
    </source>
</evidence>
<evidence type="ECO:0000256" key="3">
    <source>
        <dbReference type="RuleBase" id="RU368010"/>
    </source>
</evidence>
<evidence type="ECO:0000256" key="1">
    <source>
        <dbReference type="ARBA" id="ARBA00006080"/>
    </source>
</evidence>
<feature type="compositionally biased region" description="Polar residues" evidence="4">
    <location>
        <begin position="1"/>
        <end position="25"/>
    </location>
</feature>
<gene>
    <name evidence="5" type="ORF">RFH988_LOCUS21394</name>
</gene>
<dbReference type="GO" id="GO:0048193">
    <property type="term" value="P:Golgi vesicle transport"/>
    <property type="evidence" value="ECO:0007669"/>
    <property type="project" value="TreeGrafter"/>
</dbReference>
<reference evidence="5" key="1">
    <citation type="submission" date="2021-02" db="EMBL/GenBank/DDBJ databases">
        <authorList>
            <person name="Nowell W R."/>
        </authorList>
    </citation>
    <scope>NUCLEOTIDE SEQUENCE</scope>
</reference>
<dbReference type="GO" id="GO:0042147">
    <property type="term" value="P:retrograde transport, endosome to Golgi"/>
    <property type="evidence" value="ECO:0007669"/>
    <property type="project" value="UniProtKB-UniRule"/>
</dbReference>
<evidence type="ECO:0000313" key="6">
    <source>
        <dbReference type="Proteomes" id="UP000663882"/>
    </source>
</evidence>
<dbReference type="GO" id="GO:0000938">
    <property type="term" value="C:GARP complex"/>
    <property type="evidence" value="ECO:0007669"/>
    <property type="project" value="UniProtKB-UniRule"/>
</dbReference>
<dbReference type="PANTHER" id="PTHR15954:SF4">
    <property type="entry name" value="VACUOLAR PROTEIN SORTING-ASSOCIATED PROTEIN 51 HOMOLOG"/>
    <property type="match status" value="1"/>
</dbReference>
<dbReference type="InterPro" id="IPR014812">
    <property type="entry name" value="Vps51"/>
</dbReference>
<evidence type="ECO:0000256" key="2">
    <source>
        <dbReference type="ARBA" id="ARBA00016122"/>
    </source>
</evidence>
<protein>
    <recommendedName>
        <fullName evidence="2 3">Vacuolar protein sorting-associated protein 51 homolog</fullName>
    </recommendedName>
</protein>
<dbReference type="Pfam" id="PF08700">
    <property type="entry name" value="VPS51_Exo84_N"/>
    <property type="match status" value="1"/>
</dbReference>
<dbReference type="GO" id="GO:0007041">
    <property type="term" value="P:lysosomal transport"/>
    <property type="evidence" value="ECO:0007669"/>
    <property type="project" value="TreeGrafter"/>
</dbReference>
<comment type="subunit">
    <text evidence="3">Component of the Golgi-associated retrograde protein (GARP) complex.</text>
</comment>
<comment type="similarity">
    <text evidence="1 3">Belongs to the VPS51 family.</text>
</comment>
<comment type="function">
    <text evidence="3">Acts as component of the GARP complex that is involved in retrograde transport from early and late endosomes to the trans-Golgi network (TGN).</text>
</comment>
<evidence type="ECO:0000256" key="4">
    <source>
        <dbReference type="SAM" id="MobiDB-lite"/>
    </source>
</evidence>
<dbReference type="Proteomes" id="UP000663882">
    <property type="component" value="Unassembled WGS sequence"/>
</dbReference>
<dbReference type="GO" id="GO:0007030">
    <property type="term" value="P:Golgi organization"/>
    <property type="evidence" value="ECO:0007669"/>
    <property type="project" value="UniProtKB-UniRule"/>
</dbReference>
<dbReference type="GO" id="GO:0006869">
    <property type="term" value="P:lipid transport"/>
    <property type="evidence" value="ECO:0007669"/>
    <property type="project" value="UniProtKB-UniRule"/>
</dbReference>
<dbReference type="GO" id="GO:1990745">
    <property type="term" value="C:EARP complex"/>
    <property type="evidence" value="ECO:0007669"/>
    <property type="project" value="TreeGrafter"/>
</dbReference>
<dbReference type="GO" id="GO:0032456">
    <property type="term" value="P:endocytic recycling"/>
    <property type="evidence" value="ECO:0007669"/>
    <property type="project" value="TreeGrafter"/>
</dbReference>
<proteinExistence type="inferred from homology"/>
<dbReference type="OrthoDB" id="203678at2759"/>
<dbReference type="GO" id="GO:0016020">
    <property type="term" value="C:membrane"/>
    <property type="evidence" value="ECO:0007669"/>
    <property type="project" value="TreeGrafter"/>
</dbReference>
<dbReference type="GO" id="GO:0015031">
    <property type="term" value="P:protein transport"/>
    <property type="evidence" value="ECO:0007669"/>
    <property type="project" value="UniProtKB-UniRule"/>
</dbReference>
<organism evidence="5 6">
    <name type="scientific">Rotaria sordida</name>
    <dbReference type="NCBI Taxonomy" id="392033"/>
    <lineage>
        <taxon>Eukaryota</taxon>
        <taxon>Metazoa</taxon>
        <taxon>Spiralia</taxon>
        <taxon>Gnathifera</taxon>
        <taxon>Rotifera</taxon>
        <taxon>Eurotatoria</taxon>
        <taxon>Bdelloidea</taxon>
        <taxon>Philodinida</taxon>
        <taxon>Philodinidae</taxon>
        <taxon>Rotaria</taxon>
    </lineage>
</organism>
<dbReference type="PANTHER" id="PTHR15954">
    <property type="entry name" value="VACUOLAR PROTEIN SORTING-ASSOCIATED PROTEIN 51 HOMOLOG"/>
    <property type="match status" value="1"/>
</dbReference>
<dbReference type="AlphaFoldDB" id="A0A814RZL3"/>
<comment type="caution">
    <text evidence="5">The sequence shown here is derived from an EMBL/GenBank/DDBJ whole genome shotgun (WGS) entry which is preliminary data.</text>
</comment>
<sequence length="860" mass="100369">MDSSKSTSNSQPNNFSSTYDPTNIDSPGFDPETYVTKLLRESRLTQLIDKEQLLTKQIKTLDNEMQTLVYENYNKFISATDTIRQMKKDFKTMEDEMTHLISTMSTINSNNHQIHLTLDNRRQEIRKLTSIHLLLQKLQYLFQLPNKLKEYADDNQYDLAVNTYTKALKALQKYEHIPSFNNIQQTCKETMNNIRDELKLRFDQQQTTSSNVVKLLLQLGESSDYLAQQYLSQNKQRLEQPLELMKQQLIVAENQLGSTTSNVVTQQIHPMDILEFVDTSYSSYIKNLHEFIESYELLFIRNSSTISSSPSIEDEYKERCKKYLEEYLLELYSNYIKFIHDLFQSKYYGQDDDIQLYVRAIDRFLRRSSNDIYKYLFTQNALEKMRFMLDTFLTFAIECRLKFYHIYIDRRFHDQIIELRKSLTIIQPTTTTNEHTQSSSTEHQQSQLNLSQCVDKILKQLTNDIKITFQNLSIFLDGTEMIGHIGKKNVFIKQFAKNHVWNGFFLTLLHRLITYFEHEYTTASNNSTIIRHEQSSPPILLLMLSKLILDFDSSSIPYLCTVFEEKFNLILENNQREVNKKIWNRKGHDRKSWIFPYAGNGDNQKSGSSIDRSKLTAIQKQFSIIAKQLLKQYICSQGYTLSQMLRKSIETRDWLNTIEPRHVRSVMKRIIEDLTQIDKQVRMLYNDQQSSAPLPSLSSSYGRYYHRSNLTSGGARSSDGGRRTIIMPRSSALDRTISGGPGSSGGSTGNLQLNFHKVFSEKLDIFIDLQFQKTSILSSIIKLLLKTYLECIRLKTFSRYGLQQVQVDINYLYNYLWSFVNNDDRFITSLLEEIVSSTAMRCLDPILMEASVITVICEGN</sequence>
<comment type="subcellular location">
    <subcellularLocation>
        <location evidence="3">Golgi apparatus</location>
        <location evidence="3">trans-Golgi network</location>
    </subcellularLocation>
</comment>